<keyword evidence="4" id="KW-1185">Reference proteome</keyword>
<gene>
    <name evidence="3" type="ORF">TKK_001352</name>
</gene>
<feature type="transmembrane region" description="Helical" evidence="2">
    <location>
        <begin position="62"/>
        <end position="78"/>
    </location>
</feature>
<evidence type="ECO:0000256" key="1">
    <source>
        <dbReference type="ARBA" id="ARBA00017902"/>
    </source>
</evidence>
<sequence length="109" mass="12238">MSDDGNGGMDPCACIWSQDLVMQRLLSFLRQSQDYCSDTECWSLSRLPGPAVDSDNSESNDFFMLCFFTIIGLLLYAFRPQSARKLDKEFANRNSDFDGEPPVPPPSVN</sequence>
<reference evidence="3 4" key="1">
    <citation type="journal article" date="2024" name="bioRxiv">
        <title>A reference genome for Trichogramma kaykai: A tiny desert-dwelling parasitoid wasp with competing sex-ratio distorters.</title>
        <authorList>
            <person name="Culotta J."/>
            <person name="Lindsey A.R."/>
        </authorList>
    </citation>
    <scope>NUCLEOTIDE SEQUENCE [LARGE SCALE GENOMIC DNA]</scope>
    <source>
        <strain evidence="3 4">KSX58</strain>
    </source>
</reference>
<dbReference type="Proteomes" id="UP001627154">
    <property type="component" value="Unassembled WGS sequence"/>
</dbReference>
<keyword evidence="2" id="KW-0472">Membrane</keyword>
<accession>A0ABD2XK87</accession>
<proteinExistence type="predicted"/>
<organism evidence="3 4">
    <name type="scientific">Trichogramma kaykai</name>
    <dbReference type="NCBI Taxonomy" id="54128"/>
    <lineage>
        <taxon>Eukaryota</taxon>
        <taxon>Metazoa</taxon>
        <taxon>Ecdysozoa</taxon>
        <taxon>Arthropoda</taxon>
        <taxon>Hexapoda</taxon>
        <taxon>Insecta</taxon>
        <taxon>Pterygota</taxon>
        <taxon>Neoptera</taxon>
        <taxon>Endopterygota</taxon>
        <taxon>Hymenoptera</taxon>
        <taxon>Apocrita</taxon>
        <taxon>Proctotrupomorpha</taxon>
        <taxon>Chalcidoidea</taxon>
        <taxon>Trichogrammatidae</taxon>
        <taxon>Trichogramma</taxon>
    </lineage>
</organism>
<evidence type="ECO:0000256" key="2">
    <source>
        <dbReference type="SAM" id="Phobius"/>
    </source>
</evidence>
<comment type="caution">
    <text evidence="3">The sequence shown here is derived from an EMBL/GenBank/DDBJ whole genome shotgun (WGS) entry which is preliminary data.</text>
</comment>
<dbReference type="InterPro" id="IPR020309">
    <property type="entry name" value="Smim-14"/>
</dbReference>
<dbReference type="EMBL" id="JBJJXI010000019">
    <property type="protein sequence ID" value="KAL3405936.1"/>
    <property type="molecule type" value="Genomic_DNA"/>
</dbReference>
<dbReference type="AlphaFoldDB" id="A0ABD2XK87"/>
<keyword evidence="2" id="KW-0812">Transmembrane</keyword>
<protein>
    <recommendedName>
        <fullName evidence="1">Small integral membrane protein 14</fullName>
    </recommendedName>
</protein>
<name>A0ABD2XK87_9HYME</name>
<dbReference type="PANTHER" id="PTHR31019">
    <property type="entry name" value="SMALL INTEGRAL MEMBRANE PROTEIN 14"/>
    <property type="match status" value="1"/>
</dbReference>
<evidence type="ECO:0000313" key="4">
    <source>
        <dbReference type="Proteomes" id="UP001627154"/>
    </source>
</evidence>
<evidence type="ECO:0000313" key="3">
    <source>
        <dbReference type="EMBL" id="KAL3405936.1"/>
    </source>
</evidence>
<dbReference type="Pfam" id="PF11027">
    <property type="entry name" value="DUF2615"/>
    <property type="match status" value="1"/>
</dbReference>
<dbReference type="PANTHER" id="PTHR31019:SF1">
    <property type="entry name" value="SMALL INTEGRAL MEMBRANE PROTEIN 14"/>
    <property type="match status" value="1"/>
</dbReference>
<keyword evidence="2" id="KW-1133">Transmembrane helix</keyword>